<keyword evidence="7" id="KW-0862">Zinc</keyword>
<evidence type="ECO:0000313" key="17">
    <source>
        <dbReference type="Proteomes" id="UP000655225"/>
    </source>
</evidence>
<evidence type="ECO:0000259" key="15">
    <source>
        <dbReference type="PROSITE" id="PS51455"/>
    </source>
</evidence>
<keyword evidence="3" id="KW-0479">Metal-binding</keyword>
<dbReference type="SMART" id="SM00330">
    <property type="entry name" value="PIPKc"/>
    <property type="match status" value="1"/>
</dbReference>
<dbReference type="OrthoDB" id="158357at2759"/>
<evidence type="ECO:0000256" key="10">
    <source>
        <dbReference type="ARBA" id="ARBA00077223"/>
    </source>
</evidence>
<feature type="domain" description="FYVE-type" evidence="14">
    <location>
        <begin position="37"/>
        <end position="106"/>
    </location>
</feature>
<proteinExistence type="predicted"/>
<dbReference type="PROSITE" id="PS51455">
    <property type="entry name" value="PIPK"/>
    <property type="match status" value="1"/>
</dbReference>
<dbReference type="Gene3D" id="3.30.40.10">
    <property type="entry name" value="Zinc/RING finger domain, C3HC4 (zinc finger)"/>
    <property type="match status" value="1"/>
</dbReference>
<dbReference type="SUPFAM" id="SSF57903">
    <property type="entry name" value="FYVE/PHD zinc finger"/>
    <property type="match status" value="1"/>
</dbReference>
<evidence type="ECO:0000256" key="4">
    <source>
        <dbReference type="ARBA" id="ARBA00022741"/>
    </source>
</evidence>
<evidence type="ECO:0000313" key="16">
    <source>
        <dbReference type="EMBL" id="KAF8399016.1"/>
    </source>
</evidence>
<dbReference type="InterPro" id="IPR017455">
    <property type="entry name" value="Znf_FYVE-rel"/>
</dbReference>
<dbReference type="SUPFAM" id="SSF52029">
    <property type="entry name" value="GroEL apical domain-like"/>
    <property type="match status" value="1"/>
</dbReference>
<evidence type="ECO:0000259" key="14">
    <source>
        <dbReference type="PROSITE" id="PS50178"/>
    </source>
</evidence>
<dbReference type="GO" id="GO:0000285">
    <property type="term" value="F:1-phosphatidylinositol-3-phosphate 5-kinase activity"/>
    <property type="evidence" value="ECO:0007669"/>
    <property type="project" value="UniProtKB-EC"/>
</dbReference>
<evidence type="ECO:0000256" key="5">
    <source>
        <dbReference type="ARBA" id="ARBA00022771"/>
    </source>
</evidence>
<comment type="subunit">
    <text evidence="9">Component of the PI(3,5)P2 regulatory complex at least composed of ATG18, SAC/FIG4, FAB1 and VAC14.</text>
</comment>
<evidence type="ECO:0000256" key="8">
    <source>
        <dbReference type="ARBA" id="ARBA00022840"/>
    </source>
</evidence>
<dbReference type="Gene3D" id="3.50.7.10">
    <property type="entry name" value="GroEL"/>
    <property type="match status" value="1"/>
</dbReference>
<name>A0A835DDB8_TETSI</name>
<feature type="region of interest" description="Disordered" evidence="13">
    <location>
        <begin position="160"/>
        <end position="210"/>
    </location>
</feature>
<dbReference type="GO" id="GO:0010008">
    <property type="term" value="C:endosome membrane"/>
    <property type="evidence" value="ECO:0007669"/>
    <property type="project" value="TreeGrafter"/>
</dbReference>
<dbReference type="InterPro" id="IPR027409">
    <property type="entry name" value="GroEL-like_apical_dom_sf"/>
</dbReference>
<sequence>MGIPHTSLLDLIKKVRSWISWGGSDLSGVSKEFWMSDNSCSMCCECNMHFTKFTRRYHCQICDRVLCGKCVPGIGASVFALDGSRSTIENGGEYLKFCKFCFQASSGHEVGRGHNWIIDPSASPRRNSKEELSCLSNEMFNDRNYSKPFQSDHFSHFLEAQQHGSSSHTMTSSSVASSRDHPSPVSFCRSSSRSDEEDAEDSGRHFFSPSSEYCQDVSDIDSGSVSSRHEFYSFKSVGSSPLDSPSRMTSTPNRAGYCVHQEKGGSTRSQNDASLDQDTMAILRRPGTEIEDPENADDCYDNLSIFRDQCDNVQKPLDFENNGLFWIPPPPDDEDDEAESNFFEYDDEDEDVGGLCTMFSSSSFSNDTFPVKEKINEGHKESLRAVVSGHFRALVSQLLRGEGIYARTENSGEDWLDIVTSVAWQAAKFVKPDTSRGGSMDPGDYVKIKCIVSGSPSERLLLLGGALEYQKVPNQLASLDTLLQQEMDHLKMIVSKIEAHRPNVLLVEKSVSSYAQEYLLAKEISLVLNVKRPLLERIAKCTGALIVPSIDKLSSTRVGHCEIFRLERVSEECAIANQPNKKLVKTLMFFEGCPRRLGLSLNTAISWKMSSLNVFDDMHFHLLVLLKGTCREELKTIKQVVQYAVFAAYHLSLETSFLADEGATLPKIPRNPPIVIPERINADTAISVISNSAASTVCKSVTDEPRYVGACEMQGISLSCHPTSDVLAENEGILGPRSLCEHLNPSHISESFIGFMDFKVGRVLSDAYNDDLVPHVALQSCCRQQCKDLRRCTVLPSDTRNCSQHELLESSAQEDAVIVRNQRQPAEIYGLTKTFRIDENEVSSEYLSAADNHQSILVSFSSHCVMKGTVCELSQLLRIKFYGSFDKPLGKYLCDDLFDKTSSCRSCKEPVEAHVRCYTHQQGSLTINVRHLPSLKLPGERDGKIWMWHRCLKCAQIDGVPPATRRVVMSKAAWGLSFGKFLELSFSNHATANRVANCGHSLQRDCLRYYGFGSMVAFFRYSPIDILSIRLPPSMLEFDGQFQQEWVRKEAAELSNTTGFLYTEIYDVLHSIEQKSTSFGHEPSDASEFQNRIMELKELLKKEKNKYDDFLQPASVEALQPDQSAVDILELNCVKRCLLIDSYTWDRRFHSLDSLLRAKSSISKVDHCPQETATYAKLKERRNELFCRDDKLGCACEENNSDSCILLETPRNTLQSEQKEEPYLPLQPNGNELAKMDSSMIKSIEGYVLEDLRLSSGHHCKYMEIHMDAEVAVDKTSLERIPSATSNLSDKIDSAWTGTDQLPIKAQLVHASLADENQAGSVRLNHLDNPSSNRLMAPVRVYSFDSALRIQERKRKGLAPASLHLSSLRSFHASGDYKSMIRDPISNMLRTYSQISPRETQKSNFIFSTRPSFISSASHMSSEGARLLLPQTGHNNIVIAVYDNEPTSIISHALSSKEYEDWVADKSDGHEGSWSGNGSNKEDDLRNLSSCNQYTASTFSVWQSFGSMDLDDVHYRGYGSADASSVRGTLFSDPKRSPHVRISFGDDSSIPGGKVKFSVTCYFAKQFDSLRKKCCHSELDFIRSLSRCSRWSAQGGKSNVYFARSLDERFIVKQVTKTELDSFEEFAPQYFEYLTDSLSSGSPTCLAKVLGIYQVTVKHLKGGKETKMDLMVMENLFFRRSISRVYDLKGSERSRYNPDTTGKNKVLLDTNLLETLRTKPMFLGSKAKRSLERAIWNDTFFLASVDVMDYSLLVGVDNESNELVLGIIDFMRQYTWDKHLETWVKASGILGGPRNASPTVISPKQYKKRFRKAMSTYFLTVPD</sequence>
<dbReference type="PANTHER" id="PTHR45748">
    <property type="entry name" value="1-PHOSPHATIDYLINOSITOL 3-PHOSPHATE 5-KINASE-RELATED"/>
    <property type="match status" value="1"/>
</dbReference>
<dbReference type="Pfam" id="PF01363">
    <property type="entry name" value="FYVE"/>
    <property type="match status" value="1"/>
</dbReference>
<feature type="compositionally biased region" description="Low complexity" evidence="13">
    <location>
        <begin position="165"/>
        <end position="177"/>
    </location>
</feature>
<keyword evidence="6 12" id="KW-0418">Kinase</keyword>
<dbReference type="Proteomes" id="UP000655225">
    <property type="component" value="Unassembled WGS sequence"/>
</dbReference>
<dbReference type="FunFam" id="3.30.810.10:FF:000001">
    <property type="entry name" value="1-phosphatidylinositol 3-phosphate 5-kinase FAB1"/>
    <property type="match status" value="1"/>
</dbReference>
<dbReference type="FunFam" id="3.50.7.10:FF:000007">
    <property type="entry name" value="1-phosphatidylinositol 3-phosphate 5-kinase isoform X1"/>
    <property type="match status" value="1"/>
</dbReference>
<dbReference type="PROSITE" id="PS50178">
    <property type="entry name" value="ZF_FYVE"/>
    <property type="match status" value="1"/>
</dbReference>
<dbReference type="GO" id="GO:0008270">
    <property type="term" value="F:zinc ion binding"/>
    <property type="evidence" value="ECO:0007669"/>
    <property type="project" value="UniProtKB-KW"/>
</dbReference>
<evidence type="ECO:0000256" key="7">
    <source>
        <dbReference type="ARBA" id="ARBA00022833"/>
    </source>
</evidence>
<organism evidence="16 17">
    <name type="scientific">Tetracentron sinense</name>
    <name type="common">Spur-leaf</name>
    <dbReference type="NCBI Taxonomy" id="13715"/>
    <lineage>
        <taxon>Eukaryota</taxon>
        <taxon>Viridiplantae</taxon>
        <taxon>Streptophyta</taxon>
        <taxon>Embryophyta</taxon>
        <taxon>Tracheophyta</taxon>
        <taxon>Spermatophyta</taxon>
        <taxon>Magnoliopsida</taxon>
        <taxon>Trochodendrales</taxon>
        <taxon>Trochodendraceae</taxon>
        <taxon>Tetracentron</taxon>
    </lineage>
</organism>
<keyword evidence="4 12" id="KW-0547">Nucleotide-binding</keyword>
<keyword evidence="8 12" id="KW-0067">ATP-binding</keyword>
<dbReference type="Gene3D" id="3.30.810.10">
    <property type="entry name" value="2-Layer Sandwich"/>
    <property type="match status" value="1"/>
</dbReference>
<keyword evidence="17" id="KW-1185">Reference proteome</keyword>
<evidence type="ECO:0000256" key="11">
    <source>
        <dbReference type="PROSITE-ProRule" id="PRU00091"/>
    </source>
</evidence>
<dbReference type="InterPro" id="IPR011011">
    <property type="entry name" value="Znf_FYVE_PHD"/>
</dbReference>
<feature type="domain" description="PIPK" evidence="15">
    <location>
        <begin position="1498"/>
        <end position="1818"/>
    </location>
</feature>
<comment type="caution">
    <text evidence="16">The sequence shown here is derived from an EMBL/GenBank/DDBJ whole genome shotgun (WGS) entry which is preliminary data.</text>
</comment>
<dbReference type="InterPro" id="IPR044769">
    <property type="entry name" value="PIKfyve_PIPKc"/>
</dbReference>
<evidence type="ECO:0000256" key="9">
    <source>
        <dbReference type="ARBA" id="ARBA00023464"/>
    </source>
</evidence>
<dbReference type="InterPro" id="IPR000306">
    <property type="entry name" value="Znf_FYVE"/>
</dbReference>
<evidence type="ECO:0000256" key="1">
    <source>
        <dbReference type="ARBA" id="ARBA00012009"/>
    </source>
</evidence>
<dbReference type="OMA" id="WQSFGSM"/>
<dbReference type="PANTHER" id="PTHR45748:SF14">
    <property type="entry name" value="1-PHOSPHATIDYLINOSITOL-3-PHOSPHATE 5-KINASE FAB1C-RELATED"/>
    <property type="match status" value="1"/>
</dbReference>
<dbReference type="InterPro" id="IPR002498">
    <property type="entry name" value="PInositol-4-P-4/5-kinase_core"/>
</dbReference>
<dbReference type="GO" id="GO:0046854">
    <property type="term" value="P:phosphatidylinositol phosphate biosynthetic process"/>
    <property type="evidence" value="ECO:0007669"/>
    <property type="project" value="TreeGrafter"/>
</dbReference>
<keyword evidence="2 12" id="KW-0808">Transferase</keyword>
<dbReference type="GO" id="GO:0005524">
    <property type="term" value="F:ATP binding"/>
    <property type="evidence" value="ECO:0007669"/>
    <property type="project" value="UniProtKB-UniRule"/>
</dbReference>
<dbReference type="Gene3D" id="3.30.800.10">
    <property type="entry name" value="Phosphatidylinositol Phosphate Kinase II Beta"/>
    <property type="match status" value="1"/>
</dbReference>
<gene>
    <name evidence="16" type="ORF">HHK36_014883</name>
</gene>
<reference evidence="16 17" key="1">
    <citation type="submission" date="2020-04" db="EMBL/GenBank/DDBJ databases">
        <title>Plant Genome Project.</title>
        <authorList>
            <person name="Zhang R.-G."/>
        </authorList>
    </citation>
    <scope>NUCLEOTIDE SEQUENCE [LARGE SCALE GENOMIC DNA]</scope>
    <source>
        <strain evidence="16">YNK0</strain>
        <tissue evidence="16">Leaf</tissue>
    </source>
</reference>
<dbReference type="Pfam" id="PF00118">
    <property type="entry name" value="Cpn60_TCP1"/>
    <property type="match status" value="1"/>
</dbReference>
<dbReference type="InterPro" id="IPR002423">
    <property type="entry name" value="Cpn60/GroEL/TCP-1"/>
</dbReference>
<dbReference type="InterPro" id="IPR013083">
    <property type="entry name" value="Znf_RING/FYVE/PHD"/>
</dbReference>
<dbReference type="InterPro" id="IPR027484">
    <property type="entry name" value="PInositol-4-P-5-kinase_N"/>
</dbReference>
<dbReference type="SUPFAM" id="SSF56104">
    <property type="entry name" value="SAICAR synthase-like"/>
    <property type="match status" value="1"/>
</dbReference>
<dbReference type="EMBL" id="JABCRI010000010">
    <property type="protein sequence ID" value="KAF8399016.1"/>
    <property type="molecule type" value="Genomic_DNA"/>
</dbReference>
<dbReference type="Pfam" id="PF01504">
    <property type="entry name" value="PIP5K"/>
    <property type="match status" value="2"/>
</dbReference>
<evidence type="ECO:0000256" key="13">
    <source>
        <dbReference type="SAM" id="MobiDB-lite"/>
    </source>
</evidence>
<dbReference type="SMART" id="SM00064">
    <property type="entry name" value="FYVE"/>
    <property type="match status" value="1"/>
</dbReference>
<keyword evidence="5 11" id="KW-0863">Zinc-finger</keyword>
<dbReference type="EC" id="2.7.1.150" evidence="1"/>
<evidence type="ECO:0000256" key="2">
    <source>
        <dbReference type="ARBA" id="ARBA00022679"/>
    </source>
</evidence>
<dbReference type="InterPro" id="IPR027483">
    <property type="entry name" value="PInositol-4-P-4/5-kinase_C_sf"/>
</dbReference>
<dbReference type="FunFam" id="3.30.800.10:FF:000010">
    <property type="entry name" value="Putative 1-phosphatidylinositol-3-phosphate 5-kinase FAB1C"/>
    <property type="match status" value="1"/>
</dbReference>
<protein>
    <recommendedName>
        <fullName evidence="1">1-phosphatidylinositol-3-phosphate 5-kinase</fullName>
        <ecNumber evidence="1">2.7.1.150</ecNumber>
    </recommendedName>
    <alternativeName>
        <fullName evidence="10">Phosphatidylinositol 3-phosphate 5-kinase type III</fullName>
    </alternativeName>
</protein>
<evidence type="ECO:0000256" key="6">
    <source>
        <dbReference type="ARBA" id="ARBA00022777"/>
    </source>
</evidence>
<dbReference type="CDD" id="cd17300">
    <property type="entry name" value="PIPKc_PIKfyve"/>
    <property type="match status" value="1"/>
</dbReference>
<evidence type="ECO:0000256" key="12">
    <source>
        <dbReference type="PROSITE-ProRule" id="PRU00781"/>
    </source>
</evidence>
<evidence type="ECO:0000256" key="3">
    <source>
        <dbReference type="ARBA" id="ARBA00022723"/>
    </source>
</evidence>
<dbReference type="CDD" id="cd03334">
    <property type="entry name" value="Fab1_TCP"/>
    <property type="match status" value="1"/>
</dbReference>
<accession>A0A835DDB8</accession>